<dbReference type="InterPro" id="IPR053772">
    <property type="entry name" value="At1g61320/At1g61330-like"/>
</dbReference>
<keyword evidence="3" id="KW-1185">Reference proteome</keyword>
<dbReference type="Proteomes" id="UP000823749">
    <property type="component" value="Chromosome 2"/>
</dbReference>
<dbReference type="AlphaFoldDB" id="A0AAV6L559"/>
<name>A0AAV6L559_9ERIC</name>
<proteinExistence type="predicted"/>
<reference evidence="2" key="1">
    <citation type="submission" date="2020-08" db="EMBL/GenBank/DDBJ databases">
        <title>Plant Genome Project.</title>
        <authorList>
            <person name="Zhang R.-G."/>
        </authorList>
    </citation>
    <scope>NUCLEOTIDE SEQUENCE</scope>
    <source>
        <strain evidence="2">WSP0</strain>
        <tissue evidence="2">Leaf</tissue>
    </source>
</reference>
<dbReference type="EMBL" id="JACTNZ010000002">
    <property type="protein sequence ID" value="KAG5560016.1"/>
    <property type="molecule type" value="Genomic_DNA"/>
</dbReference>
<accession>A0AAV6L559</accession>
<evidence type="ECO:0000259" key="1">
    <source>
        <dbReference type="Pfam" id="PF23622"/>
    </source>
</evidence>
<organism evidence="2 3">
    <name type="scientific">Rhododendron griersonianum</name>
    <dbReference type="NCBI Taxonomy" id="479676"/>
    <lineage>
        <taxon>Eukaryota</taxon>
        <taxon>Viridiplantae</taxon>
        <taxon>Streptophyta</taxon>
        <taxon>Embryophyta</taxon>
        <taxon>Tracheophyta</taxon>
        <taxon>Spermatophyta</taxon>
        <taxon>Magnoliopsida</taxon>
        <taxon>eudicotyledons</taxon>
        <taxon>Gunneridae</taxon>
        <taxon>Pentapetalae</taxon>
        <taxon>asterids</taxon>
        <taxon>Ericales</taxon>
        <taxon>Ericaceae</taxon>
        <taxon>Ericoideae</taxon>
        <taxon>Rhodoreae</taxon>
        <taxon>Rhododendron</taxon>
    </lineage>
</organism>
<dbReference type="InterPro" id="IPR055357">
    <property type="entry name" value="LRR_At1g61320_AtMIF1"/>
</dbReference>
<protein>
    <recommendedName>
        <fullName evidence="1">At1g61320/AtMIF1 LRR domain-containing protein</fullName>
    </recommendedName>
</protein>
<gene>
    <name evidence="2" type="ORF">RHGRI_003333</name>
</gene>
<comment type="caution">
    <text evidence="2">The sequence shown here is derived from an EMBL/GenBank/DDBJ whole genome shotgun (WGS) entry which is preliminary data.</text>
</comment>
<dbReference type="Pfam" id="PF23622">
    <property type="entry name" value="LRR_At1g61320_AtMIF1"/>
    <property type="match status" value="1"/>
</dbReference>
<sequence>MVAYSKSLRKLSLLIDILTEEEFQSLMSVTPNVEFLELSDLKRFSRLKISSQKLKQLVLKECKKSLVTEIDTPNLVSVEHTCFNYIKYAWKFAWNSNLQVMTLVGSLN</sequence>
<evidence type="ECO:0000313" key="2">
    <source>
        <dbReference type="EMBL" id="KAG5560016.1"/>
    </source>
</evidence>
<dbReference type="PANTHER" id="PTHR34145">
    <property type="entry name" value="OS02G0105600 PROTEIN"/>
    <property type="match status" value="1"/>
</dbReference>
<dbReference type="PANTHER" id="PTHR34145:SF51">
    <property type="entry name" value="FBD DOMAIN-CONTAINING PROTEIN"/>
    <property type="match status" value="1"/>
</dbReference>
<evidence type="ECO:0000313" key="3">
    <source>
        <dbReference type="Proteomes" id="UP000823749"/>
    </source>
</evidence>
<feature type="domain" description="At1g61320/AtMIF1 LRR" evidence="1">
    <location>
        <begin position="4"/>
        <end position="82"/>
    </location>
</feature>